<dbReference type="GO" id="GO:0005829">
    <property type="term" value="C:cytosol"/>
    <property type="evidence" value="ECO:0007669"/>
    <property type="project" value="UniProtKB-SubCell"/>
</dbReference>
<dbReference type="SUPFAM" id="SSF52540">
    <property type="entry name" value="P-loop containing nucleoside triphosphate hydrolases"/>
    <property type="match status" value="1"/>
</dbReference>
<comment type="subcellular location">
    <subcellularLocation>
        <location evidence="1">Cytoplasm</location>
    </subcellularLocation>
</comment>
<dbReference type="Bgee" id="ENSLOCG00000014423">
    <property type="expression patterns" value="Expressed in zone of skin and 4 other cell types or tissues"/>
</dbReference>
<evidence type="ECO:0000259" key="6">
    <source>
        <dbReference type="PROSITE" id="PS50837"/>
    </source>
</evidence>
<evidence type="ECO:0000256" key="2">
    <source>
        <dbReference type="ARBA" id="ARBA00022490"/>
    </source>
</evidence>
<reference evidence="7" key="2">
    <citation type="submission" date="2025-08" db="UniProtKB">
        <authorList>
            <consortium name="Ensembl"/>
        </authorList>
    </citation>
    <scope>IDENTIFICATION</scope>
</reference>
<dbReference type="AlphaFoldDB" id="W5NAU3"/>
<organism evidence="7 8">
    <name type="scientific">Lepisosteus oculatus</name>
    <name type="common">Spotted gar</name>
    <dbReference type="NCBI Taxonomy" id="7918"/>
    <lineage>
        <taxon>Eukaryota</taxon>
        <taxon>Metazoa</taxon>
        <taxon>Chordata</taxon>
        <taxon>Craniata</taxon>
        <taxon>Vertebrata</taxon>
        <taxon>Euteleostomi</taxon>
        <taxon>Actinopterygii</taxon>
        <taxon>Neopterygii</taxon>
        <taxon>Holostei</taxon>
        <taxon>Semionotiformes</taxon>
        <taxon>Lepisosteidae</taxon>
        <taxon>Lepisosteus</taxon>
    </lineage>
</organism>
<dbReference type="EMBL" id="AHAT01006698">
    <property type="status" value="NOT_ANNOTATED_CDS"/>
    <property type="molecule type" value="Genomic_DNA"/>
</dbReference>
<dbReference type="PANTHER" id="PTHR45690:SF19">
    <property type="entry name" value="NACHT, LRR AND PYD DOMAINS-CONTAINING PROTEIN 3"/>
    <property type="match status" value="1"/>
</dbReference>
<keyword evidence="4" id="KW-0547">Nucleotide-binding</keyword>
<dbReference type="Gene3D" id="3.40.50.300">
    <property type="entry name" value="P-loop containing nucleotide triphosphate hydrolases"/>
    <property type="match status" value="1"/>
</dbReference>
<evidence type="ECO:0000313" key="8">
    <source>
        <dbReference type="Proteomes" id="UP000018468"/>
    </source>
</evidence>
<dbReference type="STRING" id="7918.ENSLOCP00000017752"/>
<evidence type="ECO:0000256" key="5">
    <source>
        <dbReference type="ARBA" id="ARBA00022840"/>
    </source>
</evidence>
<dbReference type="InterPro" id="IPR032675">
    <property type="entry name" value="LRR_dom_sf"/>
</dbReference>
<reference evidence="7" key="3">
    <citation type="submission" date="2025-09" db="UniProtKB">
        <authorList>
            <consortium name="Ensembl"/>
        </authorList>
    </citation>
    <scope>IDENTIFICATION</scope>
</reference>
<dbReference type="InterPro" id="IPR027417">
    <property type="entry name" value="P-loop_NTPase"/>
</dbReference>
<accession>W5NAU3</accession>
<dbReference type="SUPFAM" id="SSF52047">
    <property type="entry name" value="RNI-like"/>
    <property type="match status" value="1"/>
</dbReference>
<keyword evidence="2" id="KW-0963">Cytoplasm</keyword>
<evidence type="ECO:0000256" key="1">
    <source>
        <dbReference type="ARBA" id="ARBA00004496"/>
    </source>
</evidence>
<keyword evidence="5" id="KW-0067">ATP-binding</keyword>
<dbReference type="PANTHER" id="PTHR45690">
    <property type="entry name" value="NACHT, LRR AND PYD DOMAINS-CONTAINING PROTEIN 12"/>
    <property type="match status" value="1"/>
</dbReference>
<dbReference type="EMBL" id="AHAT01006699">
    <property type="status" value="NOT_ANNOTATED_CDS"/>
    <property type="molecule type" value="Genomic_DNA"/>
</dbReference>
<dbReference type="PROSITE" id="PS50837">
    <property type="entry name" value="NACHT"/>
    <property type="match status" value="1"/>
</dbReference>
<dbReference type="GO" id="GO:0005524">
    <property type="term" value="F:ATP binding"/>
    <property type="evidence" value="ECO:0007669"/>
    <property type="project" value="UniProtKB-KW"/>
</dbReference>
<dbReference type="SMART" id="SM00368">
    <property type="entry name" value="LRR_RI"/>
    <property type="match status" value="2"/>
</dbReference>
<reference evidence="8" key="1">
    <citation type="submission" date="2011-12" db="EMBL/GenBank/DDBJ databases">
        <title>The Draft Genome of Lepisosteus oculatus.</title>
        <authorList>
            <consortium name="The Broad Institute Genome Assembly &amp; Analysis Group"/>
            <consortium name="Computational R&amp;D Group"/>
            <consortium name="and Sequencing Platform"/>
            <person name="Di Palma F."/>
            <person name="Alfoldi J."/>
            <person name="Johnson J."/>
            <person name="Berlin A."/>
            <person name="Gnerre S."/>
            <person name="Jaffe D."/>
            <person name="MacCallum I."/>
            <person name="Young S."/>
            <person name="Walker B.J."/>
            <person name="Lander E.S."/>
            <person name="Lindblad-Toh K."/>
        </authorList>
    </citation>
    <scope>NUCLEOTIDE SEQUENCE [LARGE SCALE GENOMIC DNA]</scope>
</reference>
<dbReference type="Gene3D" id="3.80.10.10">
    <property type="entry name" value="Ribonuclease Inhibitor"/>
    <property type="match status" value="1"/>
</dbReference>
<feature type="domain" description="NACHT" evidence="6">
    <location>
        <begin position="1"/>
        <end position="201"/>
    </location>
</feature>
<dbReference type="InterPro" id="IPR050637">
    <property type="entry name" value="NLRP_innate_immun_reg"/>
</dbReference>
<proteinExistence type="predicted"/>
<evidence type="ECO:0000256" key="3">
    <source>
        <dbReference type="ARBA" id="ARBA00022737"/>
    </source>
</evidence>
<sequence length="645" mass="72583">ILVLLGIAGIGKTYTVRKIMLDWASGELYNQFDYVFHLDCKSLCNVLEESTVLDLIFESCPELRQVPGEVIGSTERVLVLIDGLDAVDLPPDSGPWKDGLGTARLPVPRLLLGLLKRRLCSHWSLLVTVRPTVVEQIMTCNLACQWAEILGFPKERIDDYFQRYFEEPETAAEAVQHVRSNEVLLEMCVTPLICWVVCVLLDSEERPRDSMTYILVNYIYTLLKHHHTDSVSDKEMLQKLCLLARTGVEQRKSCFRMQELPVELAGMPKLPDSFVMRILTQQGVTKRSEYSFTLPALQEVLAAISFAGDATGDQLDELLSNALLPENGHLRVVVQHLHGLLHEENWDLLESFGLHLGSRLRARLAHWTGEALKVCRCRPEDSYFLLDLMLCLFERREEAFARDALRQLPEITLQCIVLEGRHFLVLRYCLQHCRPKLVLRNCSLRSQEARKLLPLVDSTTLVEYNMHQLGYLELTSSPNSDALDLTCSTESAAGDTTLLPSVRIEGVPRAQTCLRWFLQDCGFCPRTLYFHDQKEEEEVQGMLEVLQETDCQLQCVRLMDTGLTAASVPAVCSLLRKTAVSALSLGDNPLGDEGVRLLCEALGDPSCQLQRLSLVRCVLSDGALPHLQVALEGTRTLTELRLGGN</sequence>
<dbReference type="OMA" id="CKEINRI"/>
<dbReference type="Ensembl" id="ENSLOCT00000017784.1">
    <property type="protein sequence ID" value="ENSLOCP00000017752.1"/>
    <property type="gene ID" value="ENSLOCG00000014423.1"/>
</dbReference>
<dbReference type="GeneTree" id="ENSGT00940000159520"/>
<protein>
    <recommendedName>
        <fullName evidence="6">NACHT domain-containing protein</fullName>
    </recommendedName>
</protein>
<evidence type="ECO:0000313" key="7">
    <source>
        <dbReference type="Ensembl" id="ENSLOCP00000017752.1"/>
    </source>
</evidence>
<dbReference type="eggNOG" id="ENOG502SANB">
    <property type="taxonomic scope" value="Eukaryota"/>
</dbReference>
<dbReference type="Pfam" id="PF05729">
    <property type="entry name" value="NACHT"/>
    <property type="match status" value="1"/>
</dbReference>
<keyword evidence="8" id="KW-1185">Reference proteome</keyword>
<dbReference type="HOGENOM" id="CLU_002274_2_3_1"/>
<evidence type="ECO:0000256" key="4">
    <source>
        <dbReference type="ARBA" id="ARBA00022741"/>
    </source>
</evidence>
<dbReference type="Proteomes" id="UP000018468">
    <property type="component" value="Linkage group LG1"/>
</dbReference>
<keyword evidence="3" id="KW-0677">Repeat</keyword>
<dbReference type="InParanoid" id="W5NAU3"/>
<dbReference type="GO" id="GO:0005737">
    <property type="term" value="C:cytoplasm"/>
    <property type="evidence" value="ECO:0000318"/>
    <property type="project" value="GO_Central"/>
</dbReference>
<name>W5NAU3_LEPOC</name>
<dbReference type="InterPro" id="IPR007111">
    <property type="entry name" value="NACHT_NTPase"/>
</dbReference>